<feature type="domain" description="Sulfatase N-terminal" evidence="6">
    <location>
        <begin position="29"/>
        <end position="332"/>
    </location>
</feature>
<evidence type="ECO:0000259" key="6">
    <source>
        <dbReference type="Pfam" id="PF00884"/>
    </source>
</evidence>
<dbReference type="GO" id="GO:0046872">
    <property type="term" value="F:metal ion binding"/>
    <property type="evidence" value="ECO:0007669"/>
    <property type="project" value="UniProtKB-KW"/>
</dbReference>
<reference evidence="7" key="1">
    <citation type="submission" date="2021-01" db="EMBL/GenBank/DDBJ databases">
        <title>Modified the classification status of verrucomicrobia.</title>
        <authorList>
            <person name="Feng X."/>
        </authorList>
    </citation>
    <scope>NUCLEOTIDE SEQUENCE</scope>
    <source>
        <strain evidence="7">5K15</strain>
    </source>
</reference>
<dbReference type="Gene3D" id="3.40.720.10">
    <property type="entry name" value="Alkaline Phosphatase, subunit A"/>
    <property type="match status" value="1"/>
</dbReference>
<protein>
    <submittedName>
        <fullName evidence="7">Sulfatase-like hydrolase/transferase</fullName>
    </submittedName>
</protein>
<dbReference type="PANTHER" id="PTHR42693">
    <property type="entry name" value="ARYLSULFATASE FAMILY MEMBER"/>
    <property type="match status" value="1"/>
</dbReference>
<evidence type="ECO:0000256" key="1">
    <source>
        <dbReference type="ARBA" id="ARBA00008779"/>
    </source>
</evidence>
<dbReference type="Pfam" id="PF00884">
    <property type="entry name" value="Sulfatase"/>
    <property type="match status" value="1"/>
</dbReference>
<dbReference type="SUPFAM" id="SSF53649">
    <property type="entry name" value="Alkaline phosphatase-like"/>
    <property type="match status" value="1"/>
</dbReference>
<evidence type="ECO:0000256" key="3">
    <source>
        <dbReference type="ARBA" id="ARBA00022801"/>
    </source>
</evidence>
<dbReference type="PANTHER" id="PTHR42693:SF53">
    <property type="entry name" value="ENDO-4-O-SULFATASE"/>
    <property type="match status" value="1"/>
</dbReference>
<dbReference type="Proteomes" id="UP000634206">
    <property type="component" value="Unassembled WGS sequence"/>
</dbReference>
<accession>A0AAE2SEE1</accession>
<dbReference type="InterPro" id="IPR050738">
    <property type="entry name" value="Sulfatase"/>
</dbReference>
<evidence type="ECO:0000313" key="8">
    <source>
        <dbReference type="Proteomes" id="UP000634206"/>
    </source>
</evidence>
<evidence type="ECO:0000256" key="4">
    <source>
        <dbReference type="ARBA" id="ARBA00022837"/>
    </source>
</evidence>
<keyword evidence="5" id="KW-0732">Signal</keyword>
<feature type="signal peptide" evidence="5">
    <location>
        <begin position="1"/>
        <end position="24"/>
    </location>
</feature>
<keyword evidence="4" id="KW-0106">Calcium</keyword>
<proteinExistence type="inferred from homology"/>
<evidence type="ECO:0000256" key="2">
    <source>
        <dbReference type="ARBA" id="ARBA00022723"/>
    </source>
</evidence>
<keyword evidence="2" id="KW-0479">Metal-binding</keyword>
<dbReference type="EMBL" id="JAENIG010000011">
    <property type="protein sequence ID" value="MBK1856234.1"/>
    <property type="molecule type" value="Genomic_DNA"/>
</dbReference>
<evidence type="ECO:0000256" key="5">
    <source>
        <dbReference type="SAM" id="SignalP"/>
    </source>
</evidence>
<dbReference type="PROSITE" id="PS00149">
    <property type="entry name" value="SULFATASE_2"/>
    <property type="match status" value="1"/>
</dbReference>
<dbReference type="InterPro" id="IPR024607">
    <property type="entry name" value="Sulfatase_CS"/>
</dbReference>
<keyword evidence="8" id="KW-1185">Reference proteome</keyword>
<dbReference type="AlphaFoldDB" id="A0AAE2SEE1"/>
<gene>
    <name evidence="7" type="ORF">JIN83_14780</name>
</gene>
<comment type="similarity">
    <text evidence="1">Belongs to the sulfatase family.</text>
</comment>
<feature type="chain" id="PRO_5042186570" evidence="5">
    <location>
        <begin position="25"/>
        <end position="465"/>
    </location>
</feature>
<keyword evidence="3 7" id="KW-0378">Hydrolase</keyword>
<dbReference type="RefSeq" id="WP_309490852.1">
    <property type="nucleotide sequence ID" value="NZ_JAENIG010000011.1"/>
</dbReference>
<dbReference type="InterPro" id="IPR017850">
    <property type="entry name" value="Alkaline_phosphatase_core_sf"/>
</dbReference>
<comment type="caution">
    <text evidence="7">The sequence shown here is derived from an EMBL/GenBank/DDBJ whole genome shotgun (WGS) entry which is preliminary data.</text>
</comment>
<evidence type="ECO:0000313" key="7">
    <source>
        <dbReference type="EMBL" id="MBK1856234.1"/>
    </source>
</evidence>
<dbReference type="InterPro" id="IPR000917">
    <property type="entry name" value="Sulfatase_N"/>
</dbReference>
<dbReference type="Gene3D" id="3.30.1120.10">
    <property type="match status" value="1"/>
</dbReference>
<organism evidence="7 8">
    <name type="scientific">Oceaniferula flava</name>
    <dbReference type="NCBI Taxonomy" id="2800421"/>
    <lineage>
        <taxon>Bacteria</taxon>
        <taxon>Pseudomonadati</taxon>
        <taxon>Verrucomicrobiota</taxon>
        <taxon>Verrucomicrobiia</taxon>
        <taxon>Verrucomicrobiales</taxon>
        <taxon>Verrucomicrobiaceae</taxon>
        <taxon>Oceaniferula</taxon>
    </lineage>
</organism>
<name>A0AAE2SEE1_9BACT</name>
<sequence length="465" mass="51722">MMSKKGFLLALFACSFGAVSSVGAAEPAPNILVILLDDAGYNDFGFMGGTSMKTPNIDRLAASGMVCTDAHTSGTTCSPSRAGIMTGRYQQRFGHHENTPPHGKGMDPSEKTMGDALKAGGYKTMYVGKWHLGDMKKHYPTNRGWDEFVGLREGSRSYFPRKNEKLGDPRAIEHNGKLAKWDGYLTDYFTDVAVDYLKQAKDKPFCMFLSYTAPHTPMHAKKEHLKMFEGHPRQKLAAMLWSVDEGIGRVLQTLEELNLRENTLVFFLSDNGGSSASRSDNGPLKGYKGTKFEGGQRVPFVVSWPAKIPEGGTYQGLVSALDIYPTSARAAGAPLDLGKALDGVNLIPFLLGENMGEPHEVLYWSRSIEDAIRVGDYKLIGHEHHGWRLYNLKEDIGETKNLTALYPEKVQEMQELYLAWEKQLPNAKWSSPSKWVKLKSKMYGELLKRDAVPEDPSATRGYHEK</sequence>
<dbReference type="GO" id="GO:0004065">
    <property type="term" value="F:arylsulfatase activity"/>
    <property type="evidence" value="ECO:0007669"/>
    <property type="project" value="TreeGrafter"/>
</dbReference>